<dbReference type="Proteomes" id="UP000076962">
    <property type="component" value="Unassembled WGS sequence"/>
</dbReference>
<dbReference type="AlphaFoldDB" id="A0A176RWN1"/>
<protein>
    <submittedName>
        <fullName evidence="1">Uncharacterized protein</fullName>
    </submittedName>
</protein>
<accession>A0A176RWN1</accession>
<gene>
    <name evidence="1" type="ORF">THIOM_004154</name>
</gene>
<comment type="caution">
    <text evidence="1">The sequence shown here is derived from an EMBL/GenBank/DDBJ whole genome shotgun (WGS) entry which is preliminary data.</text>
</comment>
<proteinExistence type="predicted"/>
<organism evidence="1 2">
    <name type="scientific">Candidatus Thiomargarita nelsonii</name>
    <dbReference type="NCBI Taxonomy" id="1003181"/>
    <lineage>
        <taxon>Bacteria</taxon>
        <taxon>Pseudomonadati</taxon>
        <taxon>Pseudomonadota</taxon>
        <taxon>Gammaproteobacteria</taxon>
        <taxon>Thiotrichales</taxon>
        <taxon>Thiotrichaceae</taxon>
        <taxon>Thiomargarita</taxon>
    </lineage>
</organism>
<evidence type="ECO:0000313" key="1">
    <source>
        <dbReference type="EMBL" id="OAD20171.1"/>
    </source>
</evidence>
<sequence length="69" mass="7608">MAQNSDDSMEMLPEYEFDYTNAKPNRFAQDALITVTLEPDVAQVFSTSEAVNKALRAILTAIPKTVTLA</sequence>
<evidence type="ECO:0000313" key="2">
    <source>
        <dbReference type="Proteomes" id="UP000076962"/>
    </source>
</evidence>
<reference evidence="1 2" key="1">
    <citation type="submission" date="2016-05" db="EMBL/GenBank/DDBJ databases">
        <title>Single-cell genome of chain-forming Candidatus Thiomargarita nelsonii and comparison to other large sulfur-oxidizing bacteria.</title>
        <authorList>
            <person name="Winkel M."/>
            <person name="Salman V."/>
            <person name="Woyke T."/>
            <person name="Schulz-Vogt H."/>
            <person name="Richter M."/>
            <person name="Flood B."/>
            <person name="Bailey J."/>
            <person name="Amann R."/>
            <person name="Mussmann M."/>
        </authorList>
    </citation>
    <scope>NUCLEOTIDE SEQUENCE [LARGE SCALE GENOMIC DNA]</scope>
    <source>
        <strain evidence="1 2">THI036</strain>
    </source>
</reference>
<dbReference type="EMBL" id="LUTY01002529">
    <property type="protein sequence ID" value="OAD20171.1"/>
    <property type="molecule type" value="Genomic_DNA"/>
</dbReference>
<name>A0A176RWN1_9GAMM</name>
<keyword evidence="2" id="KW-1185">Reference proteome</keyword>